<gene>
    <name evidence="1" type="ORF">L1987_59749</name>
</gene>
<name>A0ACB9D658_9ASTR</name>
<accession>A0ACB9D658</accession>
<dbReference type="Proteomes" id="UP001056120">
    <property type="component" value="Linkage Group LG20"/>
</dbReference>
<protein>
    <submittedName>
        <fullName evidence="1">Uncharacterized protein</fullName>
    </submittedName>
</protein>
<proteinExistence type="predicted"/>
<sequence>MLMNPFSCKCTMYRGNNIILFLWVLLLRFLCGFGCLYTNTIIHSIFSLVISKNLFLHCSSEFRTLSVNFFRDLQLIVDDEKKCMKKMEIKSIDVD</sequence>
<reference evidence="2" key="1">
    <citation type="journal article" date="2022" name="Mol. Ecol. Resour.">
        <title>The genomes of chicory, endive, great burdock and yacon provide insights into Asteraceae palaeo-polyploidization history and plant inulin production.</title>
        <authorList>
            <person name="Fan W."/>
            <person name="Wang S."/>
            <person name="Wang H."/>
            <person name="Wang A."/>
            <person name="Jiang F."/>
            <person name="Liu H."/>
            <person name="Zhao H."/>
            <person name="Xu D."/>
            <person name="Zhang Y."/>
        </authorList>
    </citation>
    <scope>NUCLEOTIDE SEQUENCE [LARGE SCALE GENOMIC DNA]</scope>
    <source>
        <strain evidence="2">cv. Yunnan</strain>
    </source>
</reference>
<organism evidence="1 2">
    <name type="scientific">Smallanthus sonchifolius</name>
    <dbReference type="NCBI Taxonomy" id="185202"/>
    <lineage>
        <taxon>Eukaryota</taxon>
        <taxon>Viridiplantae</taxon>
        <taxon>Streptophyta</taxon>
        <taxon>Embryophyta</taxon>
        <taxon>Tracheophyta</taxon>
        <taxon>Spermatophyta</taxon>
        <taxon>Magnoliopsida</taxon>
        <taxon>eudicotyledons</taxon>
        <taxon>Gunneridae</taxon>
        <taxon>Pentapetalae</taxon>
        <taxon>asterids</taxon>
        <taxon>campanulids</taxon>
        <taxon>Asterales</taxon>
        <taxon>Asteraceae</taxon>
        <taxon>Asteroideae</taxon>
        <taxon>Heliantheae alliance</taxon>
        <taxon>Millerieae</taxon>
        <taxon>Smallanthus</taxon>
    </lineage>
</organism>
<dbReference type="EMBL" id="CM042037">
    <property type="protein sequence ID" value="KAI3742069.1"/>
    <property type="molecule type" value="Genomic_DNA"/>
</dbReference>
<comment type="caution">
    <text evidence="1">The sequence shown here is derived from an EMBL/GenBank/DDBJ whole genome shotgun (WGS) entry which is preliminary data.</text>
</comment>
<evidence type="ECO:0000313" key="2">
    <source>
        <dbReference type="Proteomes" id="UP001056120"/>
    </source>
</evidence>
<evidence type="ECO:0000313" key="1">
    <source>
        <dbReference type="EMBL" id="KAI3742069.1"/>
    </source>
</evidence>
<reference evidence="1 2" key="2">
    <citation type="journal article" date="2022" name="Mol. Ecol. Resour.">
        <title>The genomes of chicory, endive, great burdock and yacon provide insights into Asteraceae paleo-polyploidization history and plant inulin production.</title>
        <authorList>
            <person name="Fan W."/>
            <person name="Wang S."/>
            <person name="Wang H."/>
            <person name="Wang A."/>
            <person name="Jiang F."/>
            <person name="Liu H."/>
            <person name="Zhao H."/>
            <person name="Xu D."/>
            <person name="Zhang Y."/>
        </authorList>
    </citation>
    <scope>NUCLEOTIDE SEQUENCE [LARGE SCALE GENOMIC DNA]</scope>
    <source>
        <strain evidence="2">cv. Yunnan</strain>
        <tissue evidence="1">Leaves</tissue>
    </source>
</reference>
<keyword evidence="2" id="KW-1185">Reference proteome</keyword>